<dbReference type="PROSITE" id="PS50115">
    <property type="entry name" value="ARFGAP"/>
    <property type="match status" value="1"/>
</dbReference>
<dbReference type="EMBL" id="CCKQ01002983">
    <property type="protein sequence ID" value="CDW74090.1"/>
    <property type="molecule type" value="Genomic_DNA"/>
</dbReference>
<feature type="region of interest" description="Disordered" evidence="2">
    <location>
        <begin position="1"/>
        <end position="25"/>
    </location>
</feature>
<feature type="domain" description="Arf-GAP" evidence="3">
    <location>
        <begin position="153"/>
        <end position="242"/>
    </location>
</feature>
<reference evidence="4 5" key="1">
    <citation type="submission" date="2014-06" db="EMBL/GenBank/DDBJ databases">
        <authorList>
            <person name="Swart Estienne"/>
        </authorList>
    </citation>
    <scope>NUCLEOTIDE SEQUENCE [LARGE SCALE GENOMIC DNA]</scope>
    <source>
        <strain evidence="4 5">130c</strain>
    </source>
</reference>
<dbReference type="OrthoDB" id="10266696at2759"/>
<keyword evidence="1" id="KW-0862">Zinc</keyword>
<dbReference type="InterPro" id="IPR038508">
    <property type="entry name" value="ArfGAP_dom_sf"/>
</dbReference>
<dbReference type="Proteomes" id="UP000039865">
    <property type="component" value="Unassembled WGS sequence"/>
</dbReference>
<evidence type="ECO:0000313" key="5">
    <source>
        <dbReference type="Proteomes" id="UP000039865"/>
    </source>
</evidence>
<keyword evidence="5" id="KW-1185">Reference proteome</keyword>
<dbReference type="InterPro" id="IPR001164">
    <property type="entry name" value="ArfGAP_dom"/>
</dbReference>
<sequence length="434" mass="51042">MSKFKSIPSKIGDLVRKNRDKGDKYEKNLENQQKELQKMIEEKQFIKRNVKQVLELSKQTTDNRKTIEQLHKQIKQKEDSVVYGKLPKYLLDKRAQEEVEKQQTLKEIAMNKRPPGTRILDDNDKNDILDDLLRQEENLKQRIERVCISQVTLRAKNEYKSLFDQSYYKNRESIQPPQVEWVCTIFSVFLCSQCAGLHRKLGRQLSEIKSMRFLSPYASQAWTERELRQLTLTEGNVGFRDFILPYNINFDGIDKQINKRSNMNSSSYQDDMMMPDTLSIEDARQQIFEQSADDDRLATFEDSQTEYTVLQYRQGEEQFDKIVQIALIDPNDAKRFEENMQNRFNERGQTVKISDMDLTNKIQIEPSDVIPKKSMTSAESQKIRESSFFGDIFSKAKNVEKVIDKSVEGLKKMEIKEFEKSMVSKGRQLFSKFF</sequence>
<dbReference type="AlphaFoldDB" id="A0A077ZVW0"/>
<evidence type="ECO:0000259" key="3">
    <source>
        <dbReference type="PROSITE" id="PS50115"/>
    </source>
</evidence>
<protein>
    <submittedName>
        <fullName evidence="4">Ap-domain-containing protein</fullName>
    </submittedName>
</protein>
<evidence type="ECO:0000313" key="4">
    <source>
        <dbReference type="EMBL" id="CDW74090.1"/>
    </source>
</evidence>
<dbReference type="SUPFAM" id="SSF57863">
    <property type="entry name" value="ArfGap/RecO-like zinc finger"/>
    <property type="match status" value="1"/>
</dbReference>
<accession>A0A077ZVW0</accession>
<evidence type="ECO:0000256" key="2">
    <source>
        <dbReference type="SAM" id="MobiDB-lite"/>
    </source>
</evidence>
<keyword evidence="1" id="KW-0479">Metal-binding</keyword>
<dbReference type="InterPro" id="IPR037278">
    <property type="entry name" value="ARFGAP/RecO"/>
</dbReference>
<dbReference type="GO" id="GO:0008270">
    <property type="term" value="F:zinc ion binding"/>
    <property type="evidence" value="ECO:0007669"/>
    <property type="project" value="UniProtKB-KW"/>
</dbReference>
<dbReference type="SMART" id="SM00105">
    <property type="entry name" value="ArfGap"/>
    <property type="match status" value="1"/>
</dbReference>
<gene>
    <name evidence="4" type="primary">Contig18125.g19274</name>
    <name evidence="4" type="ORF">STYLEM_3083</name>
</gene>
<proteinExistence type="predicted"/>
<dbReference type="Gene3D" id="1.10.220.150">
    <property type="entry name" value="Arf GTPase activating protein"/>
    <property type="match status" value="1"/>
</dbReference>
<dbReference type="InParanoid" id="A0A077ZVW0"/>
<organism evidence="4 5">
    <name type="scientific">Stylonychia lemnae</name>
    <name type="common">Ciliate</name>
    <dbReference type="NCBI Taxonomy" id="5949"/>
    <lineage>
        <taxon>Eukaryota</taxon>
        <taxon>Sar</taxon>
        <taxon>Alveolata</taxon>
        <taxon>Ciliophora</taxon>
        <taxon>Intramacronucleata</taxon>
        <taxon>Spirotrichea</taxon>
        <taxon>Stichotrichia</taxon>
        <taxon>Sporadotrichida</taxon>
        <taxon>Oxytrichidae</taxon>
        <taxon>Stylonychinae</taxon>
        <taxon>Stylonychia</taxon>
    </lineage>
</organism>
<keyword evidence="1" id="KW-0863">Zinc-finger</keyword>
<name>A0A077ZVW0_STYLE</name>
<dbReference type="Pfam" id="PF01412">
    <property type="entry name" value="ArfGap"/>
    <property type="match status" value="1"/>
</dbReference>
<feature type="compositionally biased region" description="Basic and acidic residues" evidence="2">
    <location>
        <begin position="13"/>
        <end position="25"/>
    </location>
</feature>
<evidence type="ECO:0000256" key="1">
    <source>
        <dbReference type="PROSITE-ProRule" id="PRU00288"/>
    </source>
</evidence>
<dbReference type="GO" id="GO:0005096">
    <property type="term" value="F:GTPase activator activity"/>
    <property type="evidence" value="ECO:0007669"/>
    <property type="project" value="InterPro"/>
</dbReference>